<dbReference type="EMBL" id="JARKHS020007946">
    <property type="protein sequence ID" value="KAK8781164.1"/>
    <property type="molecule type" value="Genomic_DNA"/>
</dbReference>
<keyword evidence="7" id="KW-1185">Reference proteome</keyword>
<keyword evidence="1" id="KW-0479">Metal-binding</keyword>
<dbReference type="CDD" id="cd16449">
    <property type="entry name" value="RING-HC"/>
    <property type="match status" value="1"/>
</dbReference>
<dbReference type="PANTHER" id="PTHR10131">
    <property type="entry name" value="TNF RECEPTOR ASSOCIATED FACTOR"/>
    <property type="match status" value="1"/>
</dbReference>
<dbReference type="SUPFAM" id="SSF49599">
    <property type="entry name" value="TRAF domain-like"/>
    <property type="match status" value="1"/>
</dbReference>
<dbReference type="InterPro" id="IPR001841">
    <property type="entry name" value="Znf_RING"/>
</dbReference>
<dbReference type="GO" id="GO:0005164">
    <property type="term" value="F:tumor necrosis factor receptor binding"/>
    <property type="evidence" value="ECO:0007669"/>
    <property type="project" value="TreeGrafter"/>
</dbReference>
<dbReference type="Gene3D" id="3.30.40.10">
    <property type="entry name" value="Zinc/RING finger domain, C3HC4 (zinc finger)"/>
    <property type="match status" value="2"/>
</dbReference>
<reference evidence="6 7" key="1">
    <citation type="journal article" date="2023" name="Arcadia Sci">
        <title>De novo assembly of a long-read Amblyomma americanum tick genome.</title>
        <authorList>
            <person name="Chou S."/>
            <person name="Poskanzer K.E."/>
            <person name="Rollins M."/>
            <person name="Thuy-Boun P.S."/>
        </authorList>
    </citation>
    <scope>NUCLEOTIDE SEQUENCE [LARGE SCALE GENOMIC DNA]</scope>
    <source>
        <strain evidence="6">F_SG_1</strain>
        <tissue evidence="6">Salivary glands</tissue>
    </source>
</reference>
<evidence type="ECO:0000313" key="6">
    <source>
        <dbReference type="EMBL" id="KAK8781164.1"/>
    </source>
</evidence>
<evidence type="ECO:0000313" key="7">
    <source>
        <dbReference type="Proteomes" id="UP001321473"/>
    </source>
</evidence>
<keyword evidence="2 4" id="KW-0863">Zinc-finger</keyword>
<dbReference type="InterPro" id="IPR018957">
    <property type="entry name" value="Znf_C3HC4_RING-type"/>
</dbReference>
<dbReference type="GO" id="GO:0008270">
    <property type="term" value="F:zinc ion binding"/>
    <property type="evidence" value="ECO:0007669"/>
    <property type="project" value="UniProtKB-KW"/>
</dbReference>
<comment type="caution">
    <text evidence="6">The sequence shown here is derived from an EMBL/GenBank/DDBJ whole genome shotgun (WGS) entry which is preliminary data.</text>
</comment>
<sequence length="235" mass="25827">MPDQGPRVLYRLRDHIAGANWRPTRFAEAVPNIRICGLCRMIPKRTVALPCAHVLCESCHRACTQDGGGVCPLDGDAFADDECGWTPLSERKAKDLKAHCWNEDRGCNFVGNLQAVLQHFEEQCGFHGVACPRCGDSVLNGDLLTRYEPGCSHGKPLATPDTDLRQESAAALSDVSAELREIEEHLNEPLAAHHAHEGATVVAMLLDLVTGINELVELTQMDDNSVLFFDDEIEE</sequence>
<gene>
    <name evidence="6" type="ORF">V5799_017494</name>
</gene>
<organism evidence="6 7">
    <name type="scientific">Amblyomma americanum</name>
    <name type="common">Lone star tick</name>
    <dbReference type="NCBI Taxonomy" id="6943"/>
    <lineage>
        <taxon>Eukaryota</taxon>
        <taxon>Metazoa</taxon>
        <taxon>Ecdysozoa</taxon>
        <taxon>Arthropoda</taxon>
        <taxon>Chelicerata</taxon>
        <taxon>Arachnida</taxon>
        <taxon>Acari</taxon>
        <taxon>Parasitiformes</taxon>
        <taxon>Ixodida</taxon>
        <taxon>Ixodoidea</taxon>
        <taxon>Ixodidae</taxon>
        <taxon>Amblyomminae</taxon>
        <taxon>Amblyomma</taxon>
    </lineage>
</organism>
<evidence type="ECO:0000259" key="5">
    <source>
        <dbReference type="PROSITE" id="PS50089"/>
    </source>
</evidence>
<evidence type="ECO:0000256" key="1">
    <source>
        <dbReference type="ARBA" id="ARBA00022723"/>
    </source>
</evidence>
<feature type="domain" description="RING-type" evidence="5">
    <location>
        <begin position="36"/>
        <end position="74"/>
    </location>
</feature>
<accession>A0AAQ4F1Z1</accession>
<dbReference type="Pfam" id="PF00097">
    <property type="entry name" value="zf-C3HC4"/>
    <property type="match status" value="1"/>
</dbReference>
<dbReference type="PANTHER" id="PTHR10131:SF138">
    <property type="entry name" value="RE66324P"/>
    <property type="match status" value="1"/>
</dbReference>
<evidence type="ECO:0000256" key="4">
    <source>
        <dbReference type="PROSITE-ProRule" id="PRU00175"/>
    </source>
</evidence>
<keyword evidence="3" id="KW-0862">Zinc</keyword>
<dbReference type="PROSITE" id="PS50089">
    <property type="entry name" value="ZF_RING_2"/>
    <property type="match status" value="1"/>
</dbReference>
<dbReference type="GO" id="GO:0043122">
    <property type="term" value="P:regulation of canonical NF-kappaB signal transduction"/>
    <property type="evidence" value="ECO:0007669"/>
    <property type="project" value="TreeGrafter"/>
</dbReference>
<dbReference type="AlphaFoldDB" id="A0AAQ4F1Z1"/>
<dbReference type="SUPFAM" id="SSF57850">
    <property type="entry name" value="RING/U-box"/>
    <property type="match status" value="1"/>
</dbReference>
<dbReference type="GO" id="GO:0009898">
    <property type="term" value="C:cytoplasmic side of plasma membrane"/>
    <property type="evidence" value="ECO:0007669"/>
    <property type="project" value="TreeGrafter"/>
</dbReference>
<evidence type="ECO:0000256" key="3">
    <source>
        <dbReference type="ARBA" id="ARBA00022833"/>
    </source>
</evidence>
<proteinExistence type="predicted"/>
<evidence type="ECO:0000256" key="2">
    <source>
        <dbReference type="ARBA" id="ARBA00022771"/>
    </source>
</evidence>
<dbReference type="Proteomes" id="UP001321473">
    <property type="component" value="Unassembled WGS sequence"/>
</dbReference>
<dbReference type="InterPro" id="IPR013083">
    <property type="entry name" value="Znf_RING/FYVE/PHD"/>
</dbReference>
<protein>
    <recommendedName>
        <fullName evidence="5">RING-type domain-containing protein</fullName>
    </recommendedName>
</protein>
<name>A0AAQ4F1Z1_AMBAM</name>